<feature type="transmembrane region" description="Helical" evidence="9">
    <location>
        <begin position="217"/>
        <end position="236"/>
    </location>
</feature>
<sequence>MAIMGTAVAFIIGFQNNATYNRLWEARKIYGAIVNSSRTWGMMVKTFITNKQAQQPLSDNELKAVHGRLIYRHIAWLTALRHQLRQPREWETMSKNYNIEYKKFFTVSEHETSLENDITFYLSAADTKYILSKQNRAVHIINLQAEDLKELLNRGLIDNFRHIELQRVLSDLYEHQGKCERIKNFPYPRQYATLNLYFVWLFVIFLPYGMIPEFEKLGHYMTWLTIPFCVLVSWIFRTMDKIGESSENPFQAGPNDIPITALSRTIEIDLREILDEMNLPKPIEAKNGILM</sequence>
<dbReference type="InterPro" id="IPR044669">
    <property type="entry name" value="YneE/VCCN1/2-like"/>
</dbReference>
<dbReference type="PANTHER" id="PTHR33281">
    <property type="entry name" value="UPF0187 PROTEIN YNEE"/>
    <property type="match status" value="1"/>
</dbReference>
<evidence type="ECO:0000256" key="4">
    <source>
        <dbReference type="ARBA" id="ARBA00022692"/>
    </source>
</evidence>
<evidence type="ECO:0000256" key="9">
    <source>
        <dbReference type="SAM" id="Phobius"/>
    </source>
</evidence>
<keyword evidence="2" id="KW-0813">Transport</keyword>
<keyword evidence="11" id="KW-1185">Reference proteome</keyword>
<name>A0A1I4FH84_9PROT</name>
<evidence type="ECO:0000256" key="8">
    <source>
        <dbReference type="ARBA" id="ARBA00034708"/>
    </source>
</evidence>
<dbReference type="Proteomes" id="UP000199533">
    <property type="component" value="Unassembled WGS sequence"/>
</dbReference>
<proteinExistence type="inferred from homology"/>
<dbReference type="PANTHER" id="PTHR33281:SF19">
    <property type="entry name" value="VOLTAGE-DEPENDENT ANION CHANNEL-FORMING PROTEIN YNEE"/>
    <property type="match status" value="1"/>
</dbReference>
<keyword evidence="5 9" id="KW-1133">Transmembrane helix</keyword>
<feature type="transmembrane region" description="Helical" evidence="9">
    <location>
        <begin position="191"/>
        <end position="211"/>
    </location>
</feature>
<accession>A0A1I4FH84</accession>
<evidence type="ECO:0000256" key="7">
    <source>
        <dbReference type="ARBA" id="ARBA00023136"/>
    </source>
</evidence>
<dbReference type="EMBL" id="FOSP01000038">
    <property type="protein sequence ID" value="SFL17335.1"/>
    <property type="molecule type" value="Genomic_DNA"/>
</dbReference>
<dbReference type="OrthoDB" id="445589at2"/>
<dbReference type="Pfam" id="PF25539">
    <property type="entry name" value="Bestrophin_2"/>
    <property type="match status" value="1"/>
</dbReference>
<evidence type="ECO:0000256" key="2">
    <source>
        <dbReference type="ARBA" id="ARBA00022448"/>
    </source>
</evidence>
<organism evidence="10 11">
    <name type="scientific">Nitrosomonas aestuarii</name>
    <dbReference type="NCBI Taxonomy" id="52441"/>
    <lineage>
        <taxon>Bacteria</taxon>
        <taxon>Pseudomonadati</taxon>
        <taxon>Pseudomonadota</taxon>
        <taxon>Betaproteobacteria</taxon>
        <taxon>Nitrosomonadales</taxon>
        <taxon>Nitrosomonadaceae</taxon>
        <taxon>Nitrosomonas</taxon>
    </lineage>
</organism>
<comment type="similarity">
    <text evidence="8">Belongs to the anion channel-forming bestrophin (TC 1.A.46) family.</text>
</comment>
<evidence type="ECO:0000313" key="11">
    <source>
        <dbReference type="Proteomes" id="UP000199533"/>
    </source>
</evidence>
<comment type="subcellular location">
    <subcellularLocation>
        <location evidence="1">Cell membrane</location>
        <topology evidence="1">Multi-pass membrane protein</topology>
    </subcellularLocation>
</comment>
<dbReference type="GO" id="GO:0005886">
    <property type="term" value="C:plasma membrane"/>
    <property type="evidence" value="ECO:0007669"/>
    <property type="project" value="UniProtKB-SubCell"/>
</dbReference>
<evidence type="ECO:0000313" key="10">
    <source>
        <dbReference type="EMBL" id="SFL17335.1"/>
    </source>
</evidence>
<dbReference type="GO" id="GO:0005254">
    <property type="term" value="F:chloride channel activity"/>
    <property type="evidence" value="ECO:0007669"/>
    <property type="project" value="InterPro"/>
</dbReference>
<keyword evidence="7 9" id="KW-0472">Membrane</keyword>
<keyword evidence="4 9" id="KW-0812">Transmembrane</keyword>
<evidence type="ECO:0000256" key="5">
    <source>
        <dbReference type="ARBA" id="ARBA00022989"/>
    </source>
</evidence>
<gene>
    <name evidence="10" type="ORF">SAMN05216302_10381</name>
</gene>
<keyword evidence="6" id="KW-0406">Ion transport</keyword>
<evidence type="ECO:0000256" key="3">
    <source>
        <dbReference type="ARBA" id="ARBA00022475"/>
    </source>
</evidence>
<evidence type="ECO:0000256" key="1">
    <source>
        <dbReference type="ARBA" id="ARBA00004651"/>
    </source>
</evidence>
<evidence type="ECO:0000256" key="6">
    <source>
        <dbReference type="ARBA" id="ARBA00023065"/>
    </source>
</evidence>
<protein>
    <submittedName>
        <fullName evidence="10">Putative membrane protein</fullName>
    </submittedName>
</protein>
<dbReference type="AlphaFoldDB" id="A0A1I4FH84"/>
<keyword evidence="3" id="KW-1003">Cell membrane</keyword>
<reference evidence="11" key="1">
    <citation type="submission" date="2016-10" db="EMBL/GenBank/DDBJ databases">
        <authorList>
            <person name="Varghese N."/>
            <person name="Submissions S."/>
        </authorList>
    </citation>
    <scope>NUCLEOTIDE SEQUENCE [LARGE SCALE GENOMIC DNA]</scope>
    <source>
        <strain evidence="11">Nm69</strain>
    </source>
</reference>